<organism evidence="1 2">
    <name type="scientific">Zizania palustris</name>
    <name type="common">Northern wild rice</name>
    <dbReference type="NCBI Taxonomy" id="103762"/>
    <lineage>
        <taxon>Eukaryota</taxon>
        <taxon>Viridiplantae</taxon>
        <taxon>Streptophyta</taxon>
        <taxon>Embryophyta</taxon>
        <taxon>Tracheophyta</taxon>
        <taxon>Spermatophyta</taxon>
        <taxon>Magnoliopsida</taxon>
        <taxon>Liliopsida</taxon>
        <taxon>Poales</taxon>
        <taxon>Poaceae</taxon>
        <taxon>BOP clade</taxon>
        <taxon>Oryzoideae</taxon>
        <taxon>Oryzeae</taxon>
        <taxon>Zizaniinae</taxon>
        <taxon>Zizania</taxon>
    </lineage>
</organism>
<comment type="caution">
    <text evidence="1">The sequence shown here is derived from an EMBL/GenBank/DDBJ whole genome shotgun (WGS) entry which is preliminary data.</text>
</comment>
<reference evidence="1" key="2">
    <citation type="submission" date="2021-02" db="EMBL/GenBank/DDBJ databases">
        <authorList>
            <person name="Kimball J.A."/>
            <person name="Haas M.W."/>
            <person name="Macchietto M."/>
            <person name="Kono T."/>
            <person name="Duquette J."/>
            <person name="Shao M."/>
        </authorList>
    </citation>
    <scope>NUCLEOTIDE SEQUENCE</scope>
    <source>
        <tissue evidence="1">Fresh leaf tissue</tissue>
    </source>
</reference>
<dbReference type="EMBL" id="JAAALK010000283">
    <property type="protein sequence ID" value="KAG8070687.1"/>
    <property type="molecule type" value="Genomic_DNA"/>
</dbReference>
<proteinExistence type="predicted"/>
<accession>A0A8J5SSS2</accession>
<name>A0A8J5SSS2_ZIZPA</name>
<reference evidence="1" key="1">
    <citation type="journal article" date="2021" name="bioRxiv">
        <title>Whole Genome Assembly and Annotation of Northern Wild Rice, Zizania palustris L., Supports a Whole Genome Duplication in the Zizania Genus.</title>
        <authorList>
            <person name="Haas M."/>
            <person name="Kono T."/>
            <person name="Macchietto M."/>
            <person name="Millas R."/>
            <person name="McGilp L."/>
            <person name="Shao M."/>
            <person name="Duquette J."/>
            <person name="Hirsch C.N."/>
            <person name="Kimball J."/>
        </authorList>
    </citation>
    <scope>NUCLEOTIDE SEQUENCE</scope>
    <source>
        <tissue evidence="1">Fresh leaf tissue</tissue>
    </source>
</reference>
<protein>
    <submittedName>
        <fullName evidence="1">Uncharacterized protein</fullName>
    </submittedName>
</protein>
<evidence type="ECO:0000313" key="1">
    <source>
        <dbReference type="EMBL" id="KAG8070687.1"/>
    </source>
</evidence>
<gene>
    <name evidence="1" type="ORF">GUJ93_ZPchr0006g44763</name>
</gene>
<sequence>MEYGHYGGILKSLFFWSERSSSARRGSARRSSTFVRRHQISRGVVAGINFGRRHQIHREGRGGEYEWAATTRSTIAGVGSWWEHL</sequence>
<dbReference type="AlphaFoldDB" id="A0A8J5SSS2"/>
<evidence type="ECO:0000313" key="2">
    <source>
        <dbReference type="Proteomes" id="UP000729402"/>
    </source>
</evidence>
<keyword evidence="2" id="KW-1185">Reference proteome</keyword>
<dbReference type="Proteomes" id="UP000729402">
    <property type="component" value="Unassembled WGS sequence"/>
</dbReference>